<dbReference type="PROSITE" id="PS51257">
    <property type="entry name" value="PROKAR_LIPOPROTEIN"/>
    <property type="match status" value="1"/>
</dbReference>
<evidence type="ECO:0000313" key="4">
    <source>
        <dbReference type="Proteomes" id="UP000324705"/>
    </source>
</evidence>
<feature type="region of interest" description="Disordered" evidence="1">
    <location>
        <begin position="30"/>
        <end position="124"/>
    </location>
</feature>
<organism evidence="3 4">
    <name type="scientific">Triticum turgidum subsp. durum</name>
    <name type="common">Durum wheat</name>
    <name type="synonym">Triticum durum</name>
    <dbReference type="NCBI Taxonomy" id="4567"/>
    <lineage>
        <taxon>Eukaryota</taxon>
        <taxon>Viridiplantae</taxon>
        <taxon>Streptophyta</taxon>
        <taxon>Embryophyta</taxon>
        <taxon>Tracheophyta</taxon>
        <taxon>Spermatophyta</taxon>
        <taxon>Magnoliopsida</taxon>
        <taxon>Liliopsida</taxon>
        <taxon>Poales</taxon>
        <taxon>Poaceae</taxon>
        <taxon>BOP clade</taxon>
        <taxon>Pooideae</taxon>
        <taxon>Triticodae</taxon>
        <taxon>Triticeae</taxon>
        <taxon>Triticinae</taxon>
        <taxon>Triticum</taxon>
    </lineage>
</organism>
<reference evidence="3 4" key="1">
    <citation type="submission" date="2017-09" db="EMBL/GenBank/DDBJ databases">
        <authorList>
            <consortium name="International Durum Wheat Genome Sequencing Consortium (IDWGSC)"/>
            <person name="Milanesi L."/>
        </authorList>
    </citation>
    <scope>NUCLEOTIDE SEQUENCE [LARGE SCALE GENOMIC DNA]</scope>
    <source>
        <strain evidence="4">cv. Svevo</strain>
    </source>
</reference>
<name>A0A9R1PK12_TRITD</name>
<dbReference type="Gramene" id="TRITD2Bv1G070960.2">
    <property type="protein sequence ID" value="TRITD2Bv1G070960.2"/>
    <property type="gene ID" value="TRITD2Bv1G070960"/>
</dbReference>
<dbReference type="AlphaFoldDB" id="A0A9R1PK12"/>
<proteinExistence type="predicted"/>
<sequence length="124" mass="13601">MATKNSAVFLLGLLLSCVAMSSAARILEETVPSKEEHQPEVPPLPKAPFPEVRLPPKPELPKVELPPLPEVHLPPKPELPKVELPPKPELPKVELPTFPEVHLPPKPEMPTVPGFHLSEPEAKP</sequence>
<feature type="signal peptide" evidence="2">
    <location>
        <begin position="1"/>
        <end position="23"/>
    </location>
</feature>
<dbReference type="Proteomes" id="UP000324705">
    <property type="component" value="Chromosome 2B"/>
</dbReference>
<evidence type="ECO:0000256" key="1">
    <source>
        <dbReference type="SAM" id="MobiDB-lite"/>
    </source>
</evidence>
<gene>
    <name evidence="3" type="ORF">TRITD_2Bv1G070960</name>
</gene>
<accession>A0A9R1PK12</accession>
<dbReference type="EMBL" id="LT934114">
    <property type="protein sequence ID" value="VAH44076.1"/>
    <property type="molecule type" value="Genomic_DNA"/>
</dbReference>
<feature type="compositionally biased region" description="Basic and acidic residues" evidence="1">
    <location>
        <begin position="73"/>
        <end position="92"/>
    </location>
</feature>
<feature type="chain" id="PRO_5040345761" evidence="2">
    <location>
        <begin position="24"/>
        <end position="124"/>
    </location>
</feature>
<feature type="compositionally biased region" description="Pro residues" evidence="1">
    <location>
        <begin position="63"/>
        <end position="72"/>
    </location>
</feature>
<keyword evidence="2" id="KW-0732">Signal</keyword>
<feature type="compositionally biased region" description="Pro residues" evidence="1">
    <location>
        <begin position="40"/>
        <end position="53"/>
    </location>
</feature>
<evidence type="ECO:0000256" key="2">
    <source>
        <dbReference type="SAM" id="SignalP"/>
    </source>
</evidence>
<feature type="compositionally biased region" description="Basic and acidic residues" evidence="1">
    <location>
        <begin position="30"/>
        <end position="39"/>
    </location>
</feature>
<keyword evidence="4" id="KW-1185">Reference proteome</keyword>
<protein>
    <submittedName>
        <fullName evidence="3">Uncharacterized protein</fullName>
    </submittedName>
</protein>
<evidence type="ECO:0000313" key="3">
    <source>
        <dbReference type="EMBL" id="VAH44076.1"/>
    </source>
</evidence>